<dbReference type="CDD" id="cd01293">
    <property type="entry name" value="Bact_CD"/>
    <property type="match status" value="1"/>
</dbReference>
<keyword evidence="2" id="KW-0378">Hydrolase</keyword>
<dbReference type="SUPFAM" id="SSF51556">
    <property type="entry name" value="Metallo-dependent hydrolases"/>
    <property type="match status" value="1"/>
</dbReference>
<dbReference type="GO" id="GO:0004131">
    <property type="term" value="F:cytosine deaminase activity"/>
    <property type="evidence" value="ECO:0007669"/>
    <property type="project" value="TreeGrafter"/>
</dbReference>
<dbReference type="STRING" id="549789.NIES30_25185"/>
<dbReference type="SUPFAM" id="SSF51338">
    <property type="entry name" value="Composite domain of metallo-dependent hydrolases"/>
    <property type="match status" value="1"/>
</dbReference>
<protein>
    <submittedName>
        <fullName evidence="4">Cytosine deaminase</fullName>
    </submittedName>
</protein>
<evidence type="ECO:0000256" key="1">
    <source>
        <dbReference type="ARBA" id="ARBA00022723"/>
    </source>
</evidence>
<dbReference type="GO" id="GO:0046872">
    <property type="term" value="F:metal ion binding"/>
    <property type="evidence" value="ECO:0007669"/>
    <property type="project" value="UniProtKB-KW"/>
</dbReference>
<dbReference type="NCBIfam" id="NF005759">
    <property type="entry name" value="PRK07583.1"/>
    <property type="match status" value="1"/>
</dbReference>
<organism evidence="4 5">
    <name type="scientific">Phormidium tenue NIES-30</name>
    <dbReference type="NCBI Taxonomy" id="549789"/>
    <lineage>
        <taxon>Bacteria</taxon>
        <taxon>Bacillati</taxon>
        <taxon>Cyanobacteriota</taxon>
        <taxon>Cyanophyceae</taxon>
        <taxon>Oscillatoriophycideae</taxon>
        <taxon>Oscillatoriales</taxon>
        <taxon>Oscillatoriaceae</taxon>
        <taxon>Phormidium</taxon>
    </lineage>
</organism>
<feature type="domain" description="Amidohydrolase 3" evidence="3">
    <location>
        <begin position="224"/>
        <end position="413"/>
    </location>
</feature>
<dbReference type="PANTHER" id="PTHR32027">
    <property type="entry name" value="CYTOSINE DEAMINASE"/>
    <property type="match status" value="1"/>
</dbReference>
<evidence type="ECO:0000313" key="5">
    <source>
        <dbReference type="Proteomes" id="UP000185557"/>
    </source>
</evidence>
<gene>
    <name evidence="4" type="ORF">NIES30_25185</name>
</gene>
<dbReference type="PANTHER" id="PTHR32027:SF0">
    <property type="entry name" value="CYTOSINE DEAMINASE"/>
    <property type="match status" value="1"/>
</dbReference>
<dbReference type="GO" id="GO:0035888">
    <property type="term" value="F:isoguanine deaminase activity"/>
    <property type="evidence" value="ECO:0007669"/>
    <property type="project" value="TreeGrafter"/>
</dbReference>
<dbReference type="InterPro" id="IPR011059">
    <property type="entry name" value="Metal-dep_hydrolase_composite"/>
</dbReference>
<dbReference type="Gene3D" id="2.30.40.10">
    <property type="entry name" value="Urease, subunit C, domain 1"/>
    <property type="match status" value="1"/>
</dbReference>
<evidence type="ECO:0000313" key="4">
    <source>
        <dbReference type="EMBL" id="OKH43359.1"/>
    </source>
</evidence>
<dbReference type="Pfam" id="PF07969">
    <property type="entry name" value="Amidohydro_3"/>
    <property type="match status" value="1"/>
</dbReference>
<proteinExistence type="predicted"/>
<comment type="caution">
    <text evidence="4">The sequence shown here is derived from an EMBL/GenBank/DDBJ whole genome shotgun (WGS) entry which is preliminary data.</text>
</comment>
<dbReference type="GO" id="GO:0006209">
    <property type="term" value="P:cytosine catabolic process"/>
    <property type="evidence" value="ECO:0007669"/>
    <property type="project" value="TreeGrafter"/>
</dbReference>
<dbReference type="AlphaFoldDB" id="A0A1U7IY09"/>
<dbReference type="EMBL" id="MRCG01000034">
    <property type="protein sequence ID" value="OKH43359.1"/>
    <property type="molecule type" value="Genomic_DNA"/>
</dbReference>
<dbReference type="Gene3D" id="3.20.20.140">
    <property type="entry name" value="Metal-dependent hydrolases"/>
    <property type="match status" value="1"/>
</dbReference>
<dbReference type="RefSeq" id="WP_073611203.1">
    <property type="nucleotide sequence ID" value="NZ_MRCG01000034.1"/>
</dbReference>
<evidence type="ECO:0000259" key="3">
    <source>
        <dbReference type="Pfam" id="PF07969"/>
    </source>
</evidence>
<dbReference type="InterPro" id="IPR052349">
    <property type="entry name" value="Metallo-hydrolase_Enzymes"/>
</dbReference>
<evidence type="ECO:0000256" key="2">
    <source>
        <dbReference type="ARBA" id="ARBA00022801"/>
    </source>
</evidence>
<reference evidence="4 5" key="1">
    <citation type="submission" date="2016-11" db="EMBL/GenBank/DDBJ databases">
        <title>Draft Genome Sequences of Nine Cyanobacterial Strains from Diverse Habitats.</title>
        <authorList>
            <person name="Zhu T."/>
            <person name="Hou S."/>
            <person name="Lu X."/>
            <person name="Hess W.R."/>
        </authorList>
    </citation>
    <scope>NUCLEOTIDE SEQUENCE [LARGE SCALE GENOMIC DNA]</scope>
    <source>
        <strain evidence="4 5">NIES-30</strain>
    </source>
</reference>
<accession>A0A1U7IY09</accession>
<dbReference type="InterPro" id="IPR032466">
    <property type="entry name" value="Metal_Hydrolase"/>
</dbReference>
<dbReference type="InterPro" id="IPR013108">
    <property type="entry name" value="Amidohydro_3"/>
</dbReference>
<dbReference type="FunFam" id="3.20.20.140:FF:000019">
    <property type="entry name" value="Cytosine deaminase"/>
    <property type="match status" value="1"/>
</dbReference>
<dbReference type="Proteomes" id="UP000185557">
    <property type="component" value="Unassembled WGS sequence"/>
</dbReference>
<name>A0A1U7IY09_9CYAN</name>
<keyword evidence="5" id="KW-1185">Reference proteome</keyword>
<sequence>MNSTALPEFLQRSAAHYWLQNARLPLACVDRPRDWNAIAALSAPPISEALVAAHLEIRDGQIAAIIPASQSIDPDLPAWDLRQGMVWPCFADCHTHLDKGQTWFRNPNPDGTFASALKAAEADHSNWSAEDLYPRMSFGLRCSYAHGTQAVRTHLDCLNGQEEISFAVFDRLRQEWAGKIALQAVCLVSMDYYDRPEAEGLADTVARYGGVLGGVIYPQPGLEAQIDRAFELAEARSLDLDFHADESLDPQAEGLRVVAATKLRRGFTGKVNCGHCCSLSVQAGDRAQDTLALLNQADISVVSLPMCNLYLQDRQPGRMPRYRGVTLLPELRQFEVAVALASDNCRDAFFAYGDHDMVEVFTQAVRIGQLDRSIGDWPQAVTRTPAQIMGLEAGLIGTGRSADLVVFKARSFSELLSRPQGDRVVLRRGSPIDTTLPDYAELDAVVGVA</sequence>
<keyword evidence="1" id="KW-0479">Metal-binding</keyword>